<sequence>MDDAMAGRNGRKKPADIKTRSNTVEDQMDYATTVAHKLLVLTMNLLAIAAVCAGMYRASFVPDEFTPVFFKTFFAVLVPSLVLGWCAKRWLRARGQA</sequence>
<feature type="transmembrane region" description="Helical" evidence="2">
    <location>
        <begin position="38"/>
        <end position="56"/>
    </location>
</feature>
<feature type="region of interest" description="Disordered" evidence="1">
    <location>
        <begin position="1"/>
        <end position="20"/>
    </location>
</feature>
<dbReference type="AlphaFoldDB" id="B8DII7"/>
<evidence type="ECO:0000256" key="2">
    <source>
        <dbReference type="SAM" id="Phobius"/>
    </source>
</evidence>
<keyword evidence="2" id="KW-1133">Transmembrane helix</keyword>
<dbReference type="HOGENOM" id="CLU_2342252_0_0_7"/>
<keyword evidence="2" id="KW-0472">Membrane</keyword>
<accession>B8DII7</accession>
<organism evidence="3">
    <name type="scientific">Nitratidesulfovibrio vulgaris (strain DSM 19637 / Miyazaki F)</name>
    <name type="common">Desulfovibrio vulgaris</name>
    <dbReference type="NCBI Taxonomy" id="883"/>
    <lineage>
        <taxon>Bacteria</taxon>
        <taxon>Pseudomonadati</taxon>
        <taxon>Thermodesulfobacteriota</taxon>
        <taxon>Desulfovibrionia</taxon>
        <taxon>Desulfovibrionales</taxon>
        <taxon>Desulfovibrionaceae</taxon>
        <taxon>Nitratidesulfovibrio</taxon>
    </lineage>
</organism>
<dbReference type="EMBL" id="CP001197">
    <property type="protein sequence ID" value="ACL09285.1"/>
    <property type="molecule type" value="Genomic_DNA"/>
</dbReference>
<feature type="transmembrane region" description="Helical" evidence="2">
    <location>
        <begin position="68"/>
        <end position="87"/>
    </location>
</feature>
<protein>
    <submittedName>
        <fullName evidence="3">Uncharacterized protein</fullName>
    </submittedName>
</protein>
<reference evidence="3" key="1">
    <citation type="submission" date="2008-10" db="EMBL/GenBank/DDBJ databases">
        <title>Complete sequence of Desulfovibrio vulgaris str. 'Miyazaki F'.</title>
        <authorList>
            <person name="Lucas S."/>
            <person name="Copeland A."/>
            <person name="Lapidus A."/>
            <person name="Glavina del Rio T."/>
            <person name="Dalin E."/>
            <person name="Tice H."/>
            <person name="Bruce D."/>
            <person name="Goodwin L."/>
            <person name="Pitluck S."/>
            <person name="Sims D."/>
            <person name="Brettin T."/>
            <person name="Detter J.C."/>
            <person name="Han C."/>
            <person name="Larimer F."/>
            <person name="Land M."/>
            <person name="Hauser L."/>
            <person name="Kyrpides N."/>
            <person name="Mikhailova N."/>
            <person name="Hazen T.C."/>
            <person name="Richardson P."/>
        </authorList>
    </citation>
    <scope>NUCLEOTIDE SEQUENCE</scope>
    <source>
        <strain evidence="3">Miyazaki F</strain>
    </source>
</reference>
<keyword evidence="2" id="KW-0812">Transmembrane</keyword>
<name>B8DII7_NITV9</name>
<evidence type="ECO:0000313" key="3">
    <source>
        <dbReference type="EMBL" id="ACL09285.1"/>
    </source>
</evidence>
<dbReference type="KEGG" id="dvm:DvMF_2344"/>
<gene>
    <name evidence="3" type="ordered locus">DvMF_2344</name>
</gene>
<evidence type="ECO:0000256" key="1">
    <source>
        <dbReference type="SAM" id="MobiDB-lite"/>
    </source>
</evidence>
<proteinExistence type="predicted"/>
<dbReference type="STRING" id="883.DvMF_2344"/>